<feature type="compositionally biased region" description="Low complexity" evidence="1">
    <location>
        <begin position="146"/>
        <end position="158"/>
    </location>
</feature>
<feature type="region of interest" description="Disordered" evidence="1">
    <location>
        <begin position="121"/>
        <end position="167"/>
    </location>
</feature>
<evidence type="ECO:0000313" key="4">
    <source>
        <dbReference type="RefSeq" id="XP_033572579.1"/>
    </source>
</evidence>
<reference evidence="4" key="3">
    <citation type="submission" date="2025-04" db="UniProtKB">
        <authorList>
            <consortium name="RefSeq"/>
        </authorList>
    </citation>
    <scope>IDENTIFICATION</scope>
    <source>
        <strain evidence="4">CBS 304.34</strain>
    </source>
</reference>
<dbReference type="GeneID" id="54466812"/>
<dbReference type="AlphaFoldDB" id="A0A6A6YBZ2"/>
<name>A0A6A6YBZ2_9PEZI</name>
<sequence>MPAGHAGNAIALSGHDCSVLTIQFSAASIGDGQSARASVRREPWMAVESRCEVDRSNGAGGPSAVALALGPSRTGTSSPARHAAPCRSSAAPAAQFTESWHALSARVLRAWDASASGRFLPAQEPTDHAREHWRHREYEPQDRITCRPPSRTPQSSPAAPQPLPLPAAPPCCFRRAAQLPTARDRVLGMIGARIMAQSLLVLLSTARGLHPEQTARSRGVFVVNAGAGLRPLRPRARPQ</sequence>
<dbReference type="EMBL" id="MU003709">
    <property type="protein sequence ID" value="KAF2805615.1"/>
    <property type="molecule type" value="Genomic_DNA"/>
</dbReference>
<reference evidence="2 4" key="1">
    <citation type="journal article" date="2020" name="Stud. Mycol.">
        <title>101 Dothideomycetes genomes: a test case for predicting lifestyles and emergence of pathogens.</title>
        <authorList>
            <person name="Haridas S."/>
            <person name="Albert R."/>
            <person name="Binder M."/>
            <person name="Bloem J."/>
            <person name="Labutti K."/>
            <person name="Salamov A."/>
            <person name="Andreopoulos B."/>
            <person name="Baker S."/>
            <person name="Barry K."/>
            <person name="Bills G."/>
            <person name="Bluhm B."/>
            <person name="Cannon C."/>
            <person name="Castanera R."/>
            <person name="Culley D."/>
            <person name="Daum C."/>
            <person name="Ezra D."/>
            <person name="Gonzalez J."/>
            <person name="Henrissat B."/>
            <person name="Kuo A."/>
            <person name="Liang C."/>
            <person name="Lipzen A."/>
            <person name="Lutzoni F."/>
            <person name="Magnuson J."/>
            <person name="Mondo S."/>
            <person name="Nolan M."/>
            <person name="Ohm R."/>
            <person name="Pangilinan J."/>
            <person name="Park H.-J."/>
            <person name="Ramirez L."/>
            <person name="Alfaro M."/>
            <person name="Sun H."/>
            <person name="Tritt A."/>
            <person name="Yoshinaga Y."/>
            <person name="Zwiers L.-H."/>
            <person name="Turgeon B."/>
            <person name="Goodwin S."/>
            <person name="Spatafora J."/>
            <person name="Crous P."/>
            <person name="Grigoriev I."/>
        </authorList>
    </citation>
    <scope>NUCLEOTIDE SEQUENCE</scope>
    <source>
        <strain evidence="2 4">CBS 304.34</strain>
    </source>
</reference>
<keyword evidence="3" id="KW-1185">Reference proteome</keyword>
<evidence type="ECO:0000313" key="3">
    <source>
        <dbReference type="Proteomes" id="UP000504636"/>
    </source>
</evidence>
<reference evidence="4" key="2">
    <citation type="submission" date="2020-04" db="EMBL/GenBank/DDBJ databases">
        <authorList>
            <consortium name="NCBI Genome Project"/>
        </authorList>
    </citation>
    <scope>NUCLEOTIDE SEQUENCE</scope>
    <source>
        <strain evidence="4">CBS 304.34</strain>
    </source>
</reference>
<organism evidence="2">
    <name type="scientific">Mytilinidion resinicola</name>
    <dbReference type="NCBI Taxonomy" id="574789"/>
    <lineage>
        <taxon>Eukaryota</taxon>
        <taxon>Fungi</taxon>
        <taxon>Dikarya</taxon>
        <taxon>Ascomycota</taxon>
        <taxon>Pezizomycotina</taxon>
        <taxon>Dothideomycetes</taxon>
        <taxon>Pleosporomycetidae</taxon>
        <taxon>Mytilinidiales</taxon>
        <taxon>Mytilinidiaceae</taxon>
        <taxon>Mytilinidion</taxon>
    </lineage>
</organism>
<gene>
    <name evidence="2 4" type="ORF">BDZ99DRAFT_524580</name>
</gene>
<dbReference type="Proteomes" id="UP000504636">
    <property type="component" value="Unplaced"/>
</dbReference>
<dbReference type="RefSeq" id="XP_033572579.1">
    <property type="nucleotide sequence ID" value="XM_033725919.1"/>
</dbReference>
<evidence type="ECO:0000313" key="2">
    <source>
        <dbReference type="EMBL" id="KAF2805615.1"/>
    </source>
</evidence>
<proteinExistence type="predicted"/>
<accession>A0A6A6YBZ2</accession>
<protein>
    <submittedName>
        <fullName evidence="2 4">Uncharacterized protein</fullName>
    </submittedName>
</protein>
<feature type="region of interest" description="Disordered" evidence="1">
    <location>
        <begin position="53"/>
        <end position="84"/>
    </location>
</feature>
<evidence type="ECO:0000256" key="1">
    <source>
        <dbReference type="SAM" id="MobiDB-lite"/>
    </source>
</evidence>
<feature type="compositionally biased region" description="Basic and acidic residues" evidence="1">
    <location>
        <begin position="125"/>
        <end position="145"/>
    </location>
</feature>